<dbReference type="AlphaFoldDB" id="A0AAP7LSJ2"/>
<evidence type="ECO:0000313" key="2">
    <source>
        <dbReference type="Proteomes" id="UP000095464"/>
    </source>
</evidence>
<name>A0AAP7LSJ2_9STAP</name>
<organism evidence="1 2">
    <name type="scientific">Staphylococcus equorum</name>
    <dbReference type="NCBI Taxonomy" id="246432"/>
    <lineage>
        <taxon>Bacteria</taxon>
        <taxon>Bacillati</taxon>
        <taxon>Bacillota</taxon>
        <taxon>Bacilli</taxon>
        <taxon>Bacillales</taxon>
        <taxon>Staphylococcaceae</taxon>
        <taxon>Staphylococcus</taxon>
    </lineage>
</organism>
<proteinExistence type="predicted"/>
<dbReference type="EMBL" id="LNPX01000065">
    <property type="protein sequence ID" value="OEK50964.1"/>
    <property type="molecule type" value="Genomic_DNA"/>
</dbReference>
<dbReference type="RefSeq" id="WP_002511822.1">
    <property type="nucleotide sequence ID" value="NZ_CP068063.1"/>
</dbReference>
<reference evidence="2" key="1">
    <citation type="submission" date="2015-11" db="EMBL/GenBank/DDBJ databases">
        <title>Genomic diversity of Staphylococcus saprophyticus strains from urinary tract infections, animal surfaces, and fermented foods.</title>
        <authorList>
            <person name="Wolfe B.E."/>
        </authorList>
    </citation>
    <scope>NUCLEOTIDE SEQUENCE [LARGE SCALE GENOMIC DNA]</scope>
    <source>
        <strain evidence="2">738_7</strain>
    </source>
</reference>
<sequence length="331" mass="38765">MNSDWGHELQSIIGKIDPKDVKKVLNDSNKSYEEINNASKTRNKNEYSMNLNEIIKLEVEFIYYNNVKSSTDISEALENKPDKWEDDDLFIPTKTNFSANFKKFCHYLGINPDNFKNGKSFAFKPKSKYVIHDILSNNSDYLHFLKYGANEKDLNHMNKINENLFYFIKNEITDSTDYETALTNYYLYFLVNSNVEVGIKSKIVDIITVPDLNNNQKLNVLEYYLSELAELNDEINSKLAEYQSYDYNKYLKHETRVPIDINLAKYITNKETQSSAPKDLILKLLTNSELVGQPKFTKEHRNKLISELKKALNYHLNKSDNYSEFFYITTK</sequence>
<gene>
    <name evidence="1" type="ORF">ASS94_14215</name>
</gene>
<evidence type="ECO:0000313" key="1">
    <source>
        <dbReference type="EMBL" id="OEK50964.1"/>
    </source>
</evidence>
<comment type="caution">
    <text evidence="1">The sequence shown here is derived from an EMBL/GenBank/DDBJ whole genome shotgun (WGS) entry which is preliminary data.</text>
</comment>
<protein>
    <submittedName>
        <fullName evidence="1">Uncharacterized protein</fullName>
    </submittedName>
</protein>
<accession>A0AAP7LSJ2</accession>
<dbReference type="Proteomes" id="UP000095464">
    <property type="component" value="Unassembled WGS sequence"/>
</dbReference>